<proteinExistence type="predicted"/>
<dbReference type="Proteomes" id="UP000887565">
    <property type="component" value="Unplaced"/>
</dbReference>
<protein>
    <submittedName>
        <fullName evidence="2">Uncharacterized protein</fullName>
    </submittedName>
</protein>
<name>A0A915J8E0_ROMCU</name>
<dbReference type="WBParaSite" id="nRc.2.0.1.t22416-RA">
    <property type="protein sequence ID" value="nRc.2.0.1.t22416-RA"/>
    <property type="gene ID" value="nRc.2.0.1.g22416"/>
</dbReference>
<evidence type="ECO:0000313" key="1">
    <source>
        <dbReference type="Proteomes" id="UP000887565"/>
    </source>
</evidence>
<evidence type="ECO:0000313" key="2">
    <source>
        <dbReference type="WBParaSite" id="nRc.2.0.1.t22416-RA"/>
    </source>
</evidence>
<accession>A0A915J8E0</accession>
<sequence length="102" mass="11401">MPQGAPARKVVRRISVSGGQFSEWEVCTDQAGNGEDKFDIKVCQVGQACRLKEDIASFSTIQNRQTTSCSDLLTDLLKNNRQQYVRLFDSRTNPCDFSILAP</sequence>
<reference evidence="2" key="1">
    <citation type="submission" date="2022-11" db="UniProtKB">
        <authorList>
            <consortium name="WormBaseParasite"/>
        </authorList>
    </citation>
    <scope>IDENTIFICATION</scope>
</reference>
<organism evidence="1 2">
    <name type="scientific">Romanomermis culicivorax</name>
    <name type="common">Nematode worm</name>
    <dbReference type="NCBI Taxonomy" id="13658"/>
    <lineage>
        <taxon>Eukaryota</taxon>
        <taxon>Metazoa</taxon>
        <taxon>Ecdysozoa</taxon>
        <taxon>Nematoda</taxon>
        <taxon>Enoplea</taxon>
        <taxon>Dorylaimia</taxon>
        <taxon>Mermithida</taxon>
        <taxon>Mermithoidea</taxon>
        <taxon>Mermithidae</taxon>
        <taxon>Romanomermis</taxon>
    </lineage>
</organism>
<keyword evidence="1" id="KW-1185">Reference proteome</keyword>
<dbReference type="AlphaFoldDB" id="A0A915J8E0"/>